<dbReference type="EMBL" id="BAAAHE010000051">
    <property type="protein sequence ID" value="GAA0637019.1"/>
    <property type="molecule type" value="Genomic_DNA"/>
</dbReference>
<dbReference type="InterPro" id="IPR006127">
    <property type="entry name" value="ZnuA-like"/>
</dbReference>
<organism evidence="7 8">
    <name type="scientific">Sporichthya brevicatena</name>
    <dbReference type="NCBI Taxonomy" id="171442"/>
    <lineage>
        <taxon>Bacteria</taxon>
        <taxon>Bacillati</taxon>
        <taxon>Actinomycetota</taxon>
        <taxon>Actinomycetes</taxon>
        <taxon>Sporichthyales</taxon>
        <taxon>Sporichthyaceae</taxon>
        <taxon>Sporichthya</taxon>
    </lineage>
</organism>
<evidence type="ECO:0000256" key="2">
    <source>
        <dbReference type="ARBA" id="ARBA00022448"/>
    </source>
</evidence>
<evidence type="ECO:0000256" key="6">
    <source>
        <dbReference type="SAM" id="SignalP"/>
    </source>
</evidence>
<feature type="region of interest" description="Disordered" evidence="5">
    <location>
        <begin position="130"/>
        <end position="166"/>
    </location>
</feature>
<feature type="chain" id="PRO_5045279321" evidence="6">
    <location>
        <begin position="21"/>
        <end position="337"/>
    </location>
</feature>
<keyword evidence="2" id="KW-0813">Transport</keyword>
<dbReference type="PANTHER" id="PTHR42953">
    <property type="entry name" value="HIGH-AFFINITY ZINC UPTAKE SYSTEM PROTEIN ZNUA-RELATED"/>
    <property type="match status" value="1"/>
</dbReference>
<feature type="compositionally biased region" description="Basic and acidic residues" evidence="5">
    <location>
        <begin position="153"/>
        <end position="166"/>
    </location>
</feature>
<name>A0ABN1HBT8_9ACTN</name>
<evidence type="ECO:0000256" key="3">
    <source>
        <dbReference type="ARBA" id="ARBA00022723"/>
    </source>
</evidence>
<comment type="subcellular location">
    <subcellularLocation>
        <location evidence="1">Cell envelope</location>
    </subcellularLocation>
</comment>
<accession>A0ABN1HBT8</accession>
<dbReference type="SUPFAM" id="SSF53807">
    <property type="entry name" value="Helical backbone' metal receptor"/>
    <property type="match status" value="1"/>
</dbReference>
<sequence length="337" mass="36072">MRRVALATGLAALLALTGCSDDTDTLRPTQTPADGSTAAATSTGERVQVVTSIDVYADLARTIGGDAVEVRSLLASDSGADPHSYEATARDQLAVRNADLVIANGGHYDEFLTRALSAAGGERAVITVVPGEDEGHEDEGHEDEGHEDEGHEDEGHDEAHGHGRDGNEHVWYDLQLMGTLAGRIAEELAQLHPADREGFAARATEFENGIAELRQRQETMFSAHDGTPVAVTEPLPLFLLTDCGLVDKTPPAFSQAIEEGTDVPVRVLQDTLNLFSERAVELLVYNEQTTGPQTERIRKAAEDAGIPVVGMSETLPTGQDFLSWMRANLDAIEQALA</sequence>
<evidence type="ECO:0000256" key="5">
    <source>
        <dbReference type="SAM" id="MobiDB-lite"/>
    </source>
</evidence>
<dbReference type="Pfam" id="PF01297">
    <property type="entry name" value="ZnuA"/>
    <property type="match status" value="1"/>
</dbReference>
<reference evidence="7 8" key="1">
    <citation type="journal article" date="2019" name="Int. J. Syst. Evol. Microbiol.">
        <title>The Global Catalogue of Microorganisms (GCM) 10K type strain sequencing project: providing services to taxonomists for standard genome sequencing and annotation.</title>
        <authorList>
            <consortium name="The Broad Institute Genomics Platform"/>
            <consortium name="The Broad Institute Genome Sequencing Center for Infectious Disease"/>
            <person name="Wu L."/>
            <person name="Ma J."/>
        </authorList>
    </citation>
    <scope>NUCLEOTIDE SEQUENCE [LARGE SCALE GENOMIC DNA]</scope>
    <source>
        <strain evidence="7 8">JCM 10671</strain>
    </source>
</reference>
<dbReference type="RefSeq" id="WP_344609375.1">
    <property type="nucleotide sequence ID" value="NZ_BAAAHE010000051.1"/>
</dbReference>
<keyword evidence="8" id="KW-1185">Reference proteome</keyword>
<evidence type="ECO:0000256" key="4">
    <source>
        <dbReference type="ARBA" id="ARBA00022729"/>
    </source>
</evidence>
<evidence type="ECO:0000313" key="7">
    <source>
        <dbReference type="EMBL" id="GAA0637019.1"/>
    </source>
</evidence>
<feature type="signal peptide" evidence="6">
    <location>
        <begin position="1"/>
        <end position="20"/>
    </location>
</feature>
<keyword evidence="4 6" id="KW-0732">Signal</keyword>
<feature type="compositionally biased region" description="Acidic residues" evidence="5">
    <location>
        <begin position="131"/>
        <end position="152"/>
    </location>
</feature>
<dbReference type="PANTHER" id="PTHR42953:SF1">
    <property type="entry name" value="METAL-BINDING PROTEIN HI_0362-RELATED"/>
    <property type="match status" value="1"/>
</dbReference>
<dbReference type="Gene3D" id="3.40.50.1980">
    <property type="entry name" value="Nitrogenase molybdenum iron protein domain"/>
    <property type="match status" value="2"/>
</dbReference>
<dbReference type="PROSITE" id="PS51257">
    <property type="entry name" value="PROKAR_LIPOPROTEIN"/>
    <property type="match status" value="1"/>
</dbReference>
<comment type="caution">
    <text evidence="7">The sequence shown here is derived from an EMBL/GenBank/DDBJ whole genome shotgun (WGS) entry which is preliminary data.</text>
</comment>
<dbReference type="InterPro" id="IPR050492">
    <property type="entry name" value="Bact_metal-bind_prot9"/>
</dbReference>
<protein>
    <submittedName>
        <fullName evidence="7">Zinc ABC transporter substrate-binding protein</fullName>
    </submittedName>
</protein>
<dbReference type="Proteomes" id="UP001500957">
    <property type="component" value="Unassembled WGS sequence"/>
</dbReference>
<keyword evidence="3" id="KW-0479">Metal-binding</keyword>
<evidence type="ECO:0000313" key="8">
    <source>
        <dbReference type="Proteomes" id="UP001500957"/>
    </source>
</evidence>
<gene>
    <name evidence="7" type="ORF">GCM10009547_46690</name>
</gene>
<proteinExistence type="predicted"/>
<evidence type="ECO:0000256" key="1">
    <source>
        <dbReference type="ARBA" id="ARBA00004196"/>
    </source>
</evidence>